<dbReference type="InterPro" id="IPR001478">
    <property type="entry name" value="PDZ"/>
</dbReference>
<feature type="compositionally biased region" description="Low complexity" evidence="1">
    <location>
        <begin position="144"/>
        <end position="158"/>
    </location>
</feature>
<protein>
    <submittedName>
        <fullName evidence="4">PDZ domain-containing protein</fullName>
    </submittedName>
</protein>
<proteinExistence type="predicted"/>
<comment type="caution">
    <text evidence="4">The sequence shown here is derived from an EMBL/GenBank/DDBJ whole genome shotgun (WGS) entry which is preliminary data.</text>
</comment>
<keyword evidence="2" id="KW-0472">Membrane</keyword>
<feature type="compositionally biased region" description="Gly residues" evidence="1">
    <location>
        <begin position="131"/>
        <end position="143"/>
    </location>
</feature>
<keyword evidence="5" id="KW-1185">Reference proteome</keyword>
<gene>
    <name evidence="4" type="ORF">JGB26_21020</name>
</gene>
<evidence type="ECO:0000313" key="4">
    <source>
        <dbReference type="EMBL" id="MBJ3809572.1"/>
    </source>
</evidence>
<dbReference type="Gene3D" id="2.30.42.10">
    <property type="match status" value="1"/>
</dbReference>
<accession>A0ABS0X8P2</accession>
<feature type="domain" description="PDZ" evidence="3">
    <location>
        <begin position="190"/>
        <end position="266"/>
    </location>
</feature>
<organism evidence="4 5">
    <name type="scientific">Streptomyces flavofungini</name>
    <dbReference type="NCBI Taxonomy" id="68200"/>
    <lineage>
        <taxon>Bacteria</taxon>
        <taxon>Bacillati</taxon>
        <taxon>Actinomycetota</taxon>
        <taxon>Actinomycetes</taxon>
        <taxon>Kitasatosporales</taxon>
        <taxon>Streptomycetaceae</taxon>
        <taxon>Streptomyces</taxon>
    </lineage>
</organism>
<evidence type="ECO:0000313" key="5">
    <source>
        <dbReference type="Proteomes" id="UP000634780"/>
    </source>
</evidence>
<feature type="region of interest" description="Disordered" evidence="1">
    <location>
        <begin position="104"/>
        <end position="187"/>
    </location>
</feature>
<evidence type="ECO:0000256" key="2">
    <source>
        <dbReference type="SAM" id="Phobius"/>
    </source>
</evidence>
<feature type="compositionally biased region" description="Pro residues" evidence="1">
    <location>
        <begin position="159"/>
        <end position="169"/>
    </location>
</feature>
<dbReference type="InterPro" id="IPR036034">
    <property type="entry name" value="PDZ_sf"/>
</dbReference>
<feature type="transmembrane region" description="Helical" evidence="2">
    <location>
        <begin position="68"/>
        <end position="95"/>
    </location>
</feature>
<name>A0ABS0X8P2_9ACTN</name>
<keyword evidence="2" id="KW-0812">Transmembrane</keyword>
<feature type="compositionally biased region" description="Low complexity" evidence="1">
    <location>
        <begin position="31"/>
        <end position="50"/>
    </location>
</feature>
<dbReference type="EMBL" id="JAEKOZ010000012">
    <property type="protein sequence ID" value="MBJ3809572.1"/>
    <property type="molecule type" value="Genomic_DNA"/>
</dbReference>
<dbReference type="Pfam" id="PF13180">
    <property type="entry name" value="PDZ_2"/>
    <property type="match status" value="1"/>
</dbReference>
<feature type="region of interest" description="Disordered" evidence="1">
    <location>
        <begin position="1"/>
        <end position="59"/>
    </location>
</feature>
<reference evidence="4 5" key="1">
    <citation type="submission" date="2020-12" db="EMBL/GenBank/DDBJ databases">
        <title>Streptomyces typhae sp. nov., a novel endophytic actinomycete isolated from the root of cattail pollen (Typha angustifolia L.).</title>
        <authorList>
            <person name="Peng C."/>
            <person name="Liu C."/>
        </authorList>
    </citation>
    <scope>NUCLEOTIDE SEQUENCE [LARGE SCALE GENOMIC DNA]</scope>
    <source>
        <strain evidence="4 5">JCM 4753</strain>
    </source>
</reference>
<evidence type="ECO:0000259" key="3">
    <source>
        <dbReference type="Pfam" id="PF13180"/>
    </source>
</evidence>
<dbReference type="Proteomes" id="UP000634780">
    <property type="component" value="Unassembled WGS sequence"/>
</dbReference>
<dbReference type="RefSeq" id="WP_190115480.1">
    <property type="nucleotide sequence ID" value="NZ_BMVR01000004.1"/>
</dbReference>
<keyword evidence="2" id="KW-1133">Transmembrane helix</keyword>
<dbReference type="SUPFAM" id="SSF50156">
    <property type="entry name" value="PDZ domain-like"/>
    <property type="match status" value="1"/>
</dbReference>
<evidence type="ECO:0000256" key="1">
    <source>
        <dbReference type="SAM" id="MobiDB-lite"/>
    </source>
</evidence>
<feature type="compositionally biased region" description="Gly residues" evidence="1">
    <location>
        <begin position="108"/>
        <end position="119"/>
    </location>
</feature>
<sequence>MEQTALRPKPLPGDESDPGRASDTFTPPATSGKPGRSAKSAKSPASATSAKGHRPHAARRRGRRLFSLLFGLFCATVLVLSGIGLGTVGATVIGMSKMAEMQRQAGAQGAGLPGGQGPGQGPPGAATEPGKGAGSASGKGSGTAKGTASATTPGAGPDHAPPPKAPPNASPKKTSSGSGSAAVGPQTQRPALGVEAVDAPGGTGALLVGVHQPGPGHAAGLVRGDVLVMFGGTRVTSAADLAKAVAGARPGRNVMLTVRHASGTRQVLSARPGLVT</sequence>